<feature type="compositionally biased region" description="Polar residues" evidence="5">
    <location>
        <begin position="1"/>
        <end position="13"/>
    </location>
</feature>
<dbReference type="PANTHER" id="PTHR46494:SF1">
    <property type="entry name" value="CORA FAMILY METAL ION TRANSPORTER (EUROFUNG)"/>
    <property type="match status" value="1"/>
</dbReference>
<feature type="transmembrane region" description="Helical" evidence="6">
    <location>
        <begin position="479"/>
        <end position="502"/>
    </location>
</feature>
<evidence type="ECO:0000256" key="3">
    <source>
        <dbReference type="ARBA" id="ARBA00022989"/>
    </source>
</evidence>
<dbReference type="SUPFAM" id="SSF144083">
    <property type="entry name" value="Magnesium transport protein CorA, transmembrane region"/>
    <property type="match status" value="1"/>
</dbReference>
<dbReference type="InterPro" id="IPR045863">
    <property type="entry name" value="CorA_TM1_TM2"/>
</dbReference>
<dbReference type="GO" id="GO:0015095">
    <property type="term" value="F:magnesium ion transmembrane transporter activity"/>
    <property type="evidence" value="ECO:0007669"/>
    <property type="project" value="TreeGrafter"/>
</dbReference>
<feature type="compositionally biased region" description="Basic residues" evidence="5">
    <location>
        <begin position="18"/>
        <end position="27"/>
    </location>
</feature>
<dbReference type="InParanoid" id="A0A165D092"/>
<feature type="region of interest" description="Disordered" evidence="5">
    <location>
        <begin position="1"/>
        <end position="27"/>
    </location>
</feature>
<evidence type="ECO:0000256" key="1">
    <source>
        <dbReference type="ARBA" id="ARBA00004651"/>
    </source>
</evidence>
<evidence type="ECO:0000313" key="8">
    <source>
        <dbReference type="Proteomes" id="UP000077266"/>
    </source>
</evidence>
<reference evidence="7 8" key="1">
    <citation type="journal article" date="2016" name="Mol. Biol. Evol.">
        <title>Comparative Genomics of Early-Diverging Mushroom-Forming Fungi Provides Insights into the Origins of Lignocellulose Decay Capabilities.</title>
        <authorList>
            <person name="Nagy L.G."/>
            <person name="Riley R."/>
            <person name="Tritt A."/>
            <person name="Adam C."/>
            <person name="Daum C."/>
            <person name="Floudas D."/>
            <person name="Sun H."/>
            <person name="Yadav J.S."/>
            <person name="Pangilinan J."/>
            <person name="Larsson K.H."/>
            <person name="Matsuura K."/>
            <person name="Barry K."/>
            <person name="Labutti K."/>
            <person name="Kuo R."/>
            <person name="Ohm R.A."/>
            <person name="Bhattacharya S.S."/>
            <person name="Shirouzu T."/>
            <person name="Yoshinaga Y."/>
            <person name="Martin F.M."/>
            <person name="Grigoriev I.V."/>
            <person name="Hibbett D.S."/>
        </authorList>
    </citation>
    <scope>NUCLEOTIDE SEQUENCE [LARGE SCALE GENOMIC DNA]</scope>
    <source>
        <strain evidence="7 8">HHB12029</strain>
    </source>
</reference>
<comment type="subcellular location">
    <subcellularLocation>
        <location evidence="1">Cell membrane</location>
        <topology evidence="1">Multi-pass membrane protein</topology>
    </subcellularLocation>
</comment>
<name>A0A165D092_EXIGL</name>
<evidence type="ECO:0000256" key="6">
    <source>
        <dbReference type="SAM" id="Phobius"/>
    </source>
</evidence>
<accession>A0A165D092</accession>
<dbReference type="OrthoDB" id="3231000at2759"/>
<dbReference type="GO" id="GO:0015087">
    <property type="term" value="F:cobalt ion transmembrane transporter activity"/>
    <property type="evidence" value="ECO:0007669"/>
    <property type="project" value="TreeGrafter"/>
</dbReference>
<protein>
    <recommendedName>
        <fullName evidence="9">Cora-domain-containing protein</fullName>
    </recommendedName>
</protein>
<feature type="transmembrane region" description="Helical" evidence="6">
    <location>
        <begin position="514"/>
        <end position="532"/>
    </location>
</feature>
<gene>
    <name evidence="7" type="ORF">EXIGLDRAFT_728203</name>
</gene>
<evidence type="ECO:0008006" key="9">
    <source>
        <dbReference type="Google" id="ProtNLM"/>
    </source>
</evidence>
<evidence type="ECO:0000256" key="2">
    <source>
        <dbReference type="ARBA" id="ARBA00022692"/>
    </source>
</evidence>
<evidence type="ECO:0000313" key="7">
    <source>
        <dbReference type="EMBL" id="KZV83553.1"/>
    </source>
</evidence>
<dbReference type="GO" id="GO:0000287">
    <property type="term" value="F:magnesium ion binding"/>
    <property type="evidence" value="ECO:0007669"/>
    <property type="project" value="TreeGrafter"/>
</dbReference>
<dbReference type="STRING" id="1314781.A0A165D092"/>
<keyword evidence="8" id="KW-1185">Reference proteome</keyword>
<dbReference type="GO" id="GO:0050897">
    <property type="term" value="F:cobalt ion binding"/>
    <property type="evidence" value="ECO:0007669"/>
    <property type="project" value="TreeGrafter"/>
</dbReference>
<keyword evidence="2 6" id="KW-0812">Transmembrane</keyword>
<dbReference type="AlphaFoldDB" id="A0A165D092"/>
<dbReference type="Pfam" id="PF01544">
    <property type="entry name" value="CorA"/>
    <property type="match status" value="1"/>
</dbReference>
<keyword evidence="4 6" id="KW-0472">Membrane</keyword>
<dbReference type="GO" id="GO:0005886">
    <property type="term" value="C:plasma membrane"/>
    <property type="evidence" value="ECO:0007669"/>
    <property type="project" value="UniProtKB-SubCell"/>
</dbReference>
<dbReference type="InterPro" id="IPR002523">
    <property type="entry name" value="MgTranspt_CorA/ZnTranspt_ZntB"/>
</dbReference>
<sequence>MTDALRSSTTYSSIPMRPRSRATKRRAEHIPAELHRFAAPSGPWPWRSTRISKLDLPRRPDRLHPTVMPDDWSNYPPSHYPNWTRAVCEVSGIQSLLERPDSSETAVYTIDVMHNNDFVLRPEMKGVTTSELLTEPLKDPRPPEVTVRCLFMEDISGNVLQKIGATYNVEPFYWSSALNGIPSRYKEDVDESDGGDHLTIILPFVRSVDTEEYEETLKNKGNKAEYDLAIELQKPLKLRSGNLAPAKPDSPSFFSDEPTRAPAETSSSPQTLIFDVLAVHLVRDPALPTLLSYHPKSKYWLTTSAEHMYKRVEMAGDGIYWGRIWRNSRDPTFMLLIIMWHALYAWDEAMDSLFDAIVTAETTAKDKEKVGEIEITHELHGIRSALLLYHRRLKDFHNSVDFILKHPNPAFAGDSPDMLKSQGLMTRECEYLLSEVERLQDTRDMCQQRVDNTVELVYHTLTVRDSTSSEMQAWVSQQVTYLTTVFLPPTFIATIFGMNISILSDDTHGKLSEYLYISIPFIAITAWLMMALRRHLRYPNGLFVSQLLWPFDDLRAMYRKLRRGPPKATTEEELLERFGRTTEEVPPETKPHGWAVIKHYMTRQNSRATPSNSPRPKPIDIVVSTSAHEQHFTV</sequence>
<feature type="region of interest" description="Disordered" evidence="5">
    <location>
        <begin position="248"/>
        <end position="267"/>
    </location>
</feature>
<keyword evidence="3 6" id="KW-1133">Transmembrane helix</keyword>
<proteinExistence type="predicted"/>
<dbReference type="Proteomes" id="UP000077266">
    <property type="component" value="Unassembled WGS sequence"/>
</dbReference>
<dbReference type="PANTHER" id="PTHR46494">
    <property type="entry name" value="CORA FAMILY METAL ION TRANSPORTER (EUROFUNG)"/>
    <property type="match status" value="1"/>
</dbReference>
<evidence type="ECO:0000256" key="4">
    <source>
        <dbReference type="ARBA" id="ARBA00023136"/>
    </source>
</evidence>
<evidence type="ECO:0000256" key="5">
    <source>
        <dbReference type="SAM" id="MobiDB-lite"/>
    </source>
</evidence>
<dbReference type="EMBL" id="KV426265">
    <property type="protein sequence ID" value="KZV83553.1"/>
    <property type="molecule type" value="Genomic_DNA"/>
</dbReference>
<dbReference type="Gene3D" id="1.20.58.340">
    <property type="entry name" value="Magnesium transport protein CorA, transmembrane region"/>
    <property type="match status" value="1"/>
</dbReference>
<organism evidence="7 8">
    <name type="scientific">Exidia glandulosa HHB12029</name>
    <dbReference type="NCBI Taxonomy" id="1314781"/>
    <lineage>
        <taxon>Eukaryota</taxon>
        <taxon>Fungi</taxon>
        <taxon>Dikarya</taxon>
        <taxon>Basidiomycota</taxon>
        <taxon>Agaricomycotina</taxon>
        <taxon>Agaricomycetes</taxon>
        <taxon>Auriculariales</taxon>
        <taxon>Exidiaceae</taxon>
        <taxon>Exidia</taxon>
    </lineage>
</organism>